<gene>
    <name evidence="2" type="ORF">SAMN05216285_0716</name>
</gene>
<dbReference type="EMBL" id="FOIS01000001">
    <property type="protein sequence ID" value="SEV85368.1"/>
    <property type="molecule type" value="Genomic_DNA"/>
</dbReference>
<dbReference type="OrthoDB" id="247873at2157"/>
<keyword evidence="1" id="KW-0472">Membrane</keyword>
<protein>
    <submittedName>
        <fullName evidence="2">Uncharacterized protein</fullName>
    </submittedName>
</protein>
<keyword evidence="3" id="KW-1185">Reference proteome</keyword>
<feature type="transmembrane region" description="Helical" evidence="1">
    <location>
        <begin position="12"/>
        <end position="31"/>
    </location>
</feature>
<name>A0A1I0MB66_9EURY</name>
<dbReference type="Proteomes" id="UP000183275">
    <property type="component" value="Unassembled WGS sequence"/>
</dbReference>
<keyword evidence="1" id="KW-1133">Transmembrane helix</keyword>
<evidence type="ECO:0000313" key="3">
    <source>
        <dbReference type="Proteomes" id="UP000183275"/>
    </source>
</evidence>
<dbReference type="eggNOG" id="arCOG11840">
    <property type="taxonomic scope" value="Archaea"/>
</dbReference>
<evidence type="ECO:0000313" key="2">
    <source>
        <dbReference type="EMBL" id="SEV85368.1"/>
    </source>
</evidence>
<sequence>MTTADIRRALTSPATLVTYAVLVVPFAIGWLKTALMTPLALPGYLLFVLGTAVGKAIAPGIEFWVYWVPFLGGCYGLAAAVGYGYERWRDGASALD</sequence>
<dbReference type="RefSeq" id="WP_049989243.1">
    <property type="nucleotide sequence ID" value="NZ_FOIS01000001.1"/>
</dbReference>
<dbReference type="AlphaFoldDB" id="A0A1I0MB66"/>
<organism evidence="2 3">
    <name type="scientific">Natrinema salifodinae</name>
    <dbReference type="NCBI Taxonomy" id="1202768"/>
    <lineage>
        <taxon>Archaea</taxon>
        <taxon>Methanobacteriati</taxon>
        <taxon>Methanobacteriota</taxon>
        <taxon>Stenosarchaea group</taxon>
        <taxon>Halobacteria</taxon>
        <taxon>Halobacteriales</taxon>
        <taxon>Natrialbaceae</taxon>
        <taxon>Natrinema</taxon>
    </lineage>
</organism>
<feature type="transmembrane region" description="Helical" evidence="1">
    <location>
        <begin position="64"/>
        <end position="85"/>
    </location>
</feature>
<accession>A0A1I0MB66</accession>
<proteinExistence type="predicted"/>
<dbReference type="STRING" id="1202768.SAMN05216285_0716"/>
<evidence type="ECO:0000256" key="1">
    <source>
        <dbReference type="SAM" id="Phobius"/>
    </source>
</evidence>
<feature type="transmembrane region" description="Helical" evidence="1">
    <location>
        <begin position="38"/>
        <end position="58"/>
    </location>
</feature>
<keyword evidence="1" id="KW-0812">Transmembrane</keyword>
<reference evidence="3" key="1">
    <citation type="submission" date="2016-10" db="EMBL/GenBank/DDBJ databases">
        <authorList>
            <person name="Varghese N."/>
        </authorList>
    </citation>
    <scope>NUCLEOTIDE SEQUENCE [LARGE SCALE GENOMIC DNA]</scope>
    <source>
        <strain evidence="3">CGMCC 1.12284</strain>
    </source>
</reference>